<name>A0A410X130_9BACL</name>
<dbReference type="KEGG" id="pchi:PC41400_22550"/>
<dbReference type="AlphaFoldDB" id="A0A410X130"/>
<organism evidence="3 4">
    <name type="scientific">Paenibacillus chitinolyticus</name>
    <dbReference type="NCBI Taxonomy" id="79263"/>
    <lineage>
        <taxon>Bacteria</taxon>
        <taxon>Bacillati</taxon>
        <taxon>Bacillota</taxon>
        <taxon>Bacilli</taxon>
        <taxon>Bacillales</taxon>
        <taxon>Paenibacillaceae</taxon>
        <taxon>Paenibacillus</taxon>
    </lineage>
</organism>
<accession>A0A410X130</accession>
<dbReference type="RefSeq" id="WP_042232543.1">
    <property type="nucleotide sequence ID" value="NZ_CP026520.1"/>
</dbReference>
<evidence type="ECO:0000256" key="1">
    <source>
        <dbReference type="SAM" id="MobiDB-lite"/>
    </source>
</evidence>
<dbReference type="Proteomes" id="UP000288943">
    <property type="component" value="Chromosome"/>
</dbReference>
<evidence type="ECO:0000313" key="5">
    <source>
        <dbReference type="Proteomes" id="UP001527202"/>
    </source>
</evidence>
<dbReference type="EMBL" id="CP026520">
    <property type="protein sequence ID" value="QAV20301.1"/>
    <property type="molecule type" value="Genomic_DNA"/>
</dbReference>
<gene>
    <name evidence="2" type="ORF">M5X16_19320</name>
    <name evidence="3" type="ORF">PC41400_22550</name>
</gene>
<evidence type="ECO:0000313" key="2">
    <source>
        <dbReference type="EMBL" id="MCY9597923.1"/>
    </source>
</evidence>
<sequence length="65" mass="7044">MNKRSNDDIGIYNETSNTAGGINTPPDREDKAATDPVSDIVEEIMDNLSGEHPTDPSSDKPADKR</sequence>
<reference evidence="3 4" key="1">
    <citation type="submission" date="2018-01" db="EMBL/GenBank/DDBJ databases">
        <title>The whole genome sequencing and assembly of Paenibacillus chitinolyticus KCCM 41400 strain.</title>
        <authorList>
            <person name="Kim J.-Y."/>
            <person name="Park M.-K."/>
            <person name="Lee Y.-J."/>
            <person name="Yi H."/>
            <person name="Bahn Y.-S."/>
            <person name="Kim J.F."/>
            <person name="Lee D.-W."/>
        </authorList>
    </citation>
    <scope>NUCLEOTIDE SEQUENCE [LARGE SCALE GENOMIC DNA]</scope>
    <source>
        <strain evidence="3 4">KCCM 41400</strain>
    </source>
</reference>
<evidence type="ECO:0000313" key="3">
    <source>
        <dbReference type="EMBL" id="QAV20301.1"/>
    </source>
</evidence>
<keyword evidence="5" id="KW-1185">Reference proteome</keyword>
<dbReference type="GeneID" id="95377578"/>
<dbReference type="EMBL" id="JAMDMJ010000025">
    <property type="protein sequence ID" value="MCY9597923.1"/>
    <property type="molecule type" value="Genomic_DNA"/>
</dbReference>
<feature type="region of interest" description="Disordered" evidence="1">
    <location>
        <begin position="1"/>
        <end position="65"/>
    </location>
</feature>
<dbReference type="OrthoDB" id="2624306at2"/>
<protein>
    <submittedName>
        <fullName evidence="3">Uncharacterized protein</fullName>
    </submittedName>
</protein>
<feature type="compositionally biased region" description="Basic and acidic residues" evidence="1">
    <location>
        <begin position="52"/>
        <end position="65"/>
    </location>
</feature>
<reference evidence="2 5" key="2">
    <citation type="submission" date="2022-05" db="EMBL/GenBank/DDBJ databases">
        <title>Genome Sequencing of Bee-Associated Microbes.</title>
        <authorList>
            <person name="Dunlap C."/>
        </authorList>
    </citation>
    <scope>NUCLEOTIDE SEQUENCE [LARGE SCALE GENOMIC DNA]</scope>
    <source>
        <strain evidence="2 5">NRRL B-23120</strain>
    </source>
</reference>
<evidence type="ECO:0000313" key="4">
    <source>
        <dbReference type="Proteomes" id="UP000288943"/>
    </source>
</evidence>
<proteinExistence type="predicted"/>
<dbReference type="Proteomes" id="UP001527202">
    <property type="component" value="Unassembled WGS sequence"/>
</dbReference>